<comment type="caution">
    <text evidence="2">The sequence shown here is derived from an EMBL/GenBank/DDBJ whole genome shotgun (WGS) entry which is preliminary data.</text>
</comment>
<proteinExistence type="predicted"/>
<reference evidence="2" key="1">
    <citation type="submission" date="2020-11" db="EMBL/GenBank/DDBJ databases">
        <authorList>
            <consortium name="DOE Joint Genome Institute"/>
            <person name="Ahrendt S."/>
            <person name="Riley R."/>
            <person name="Andreopoulos W."/>
            <person name="Labutti K."/>
            <person name="Pangilinan J."/>
            <person name="Ruiz-Duenas F.J."/>
            <person name="Barrasa J.M."/>
            <person name="Sanchez-Garcia M."/>
            <person name="Camarero S."/>
            <person name="Miyauchi S."/>
            <person name="Serrano A."/>
            <person name="Linde D."/>
            <person name="Babiker R."/>
            <person name="Drula E."/>
            <person name="Ayuso-Fernandez I."/>
            <person name="Pacheco R."/>
            <person name="Padilla G."/>
            <person name="Ferreira P."/>
            <person name="Barriuso J."/>
            <person name="Kellner H."/>
            <person name="Castanera R."/>
            <person name="Alfaro M."/>
            <person name="Ramirez L."/>
            <person name="Pisabarro A.G."/>
            <person name="Kuo A."/>
            <person name="Tritt A."/>
            <person name="Lipzen A."/>
            <person name="He G."/>
            <person name="Yan M."/>
            <person name="Ng V."/>
            <person name="Cullen D."/>
            <person name="Martin F."/>
            <person name="Rosso M.-N."/>
            <person name="Henrissat B."/>
            <person name="Hibbett D."/>
            <person name="Martinez A.T."/>
            <person name="Grigoriev I.V."/>
        </authorList>
    </citation>
    <scope>NUCLEOTIDE SEQUENCE</scope>
    <source>
        <strain evidence="2">AH 40177</strain>
    </source>
</reference>
<dbReference type="EMBL" id="JADNRY010000200">
    <property type="protein sequence ID" value="KAF9061480.1"/>
    <property type="molecule type" value="Genomic_DNA"/>
</dbReference>
<feature type="compositionally biased region" description="Polar residues" evidence="1">
    <location>
        <begin position="158"/>
        <end position="186"/>
    </location>
</feature>
<accession>A0A9P5PG59</accession>
<organism evidence="2 3">
    <name type="scientific">Rhodocollybia butyracea</name>
    <dbReference type="NCBI Taxonomy" id="206335"/>
    <lineage>
        <taxon>Eukaryota</taxon>
        <taxon>Fungi</taxon>
        <taxon>Dikarya</taxon>
        <taxon>Basidiomycota</taxon>
        <taxon>Agaricomycotina</taxon>
        <taxon>Agaricomycetes</taxon>
        <taxon>Agaricomycetidae</taxon>
        <taxon>Agaricales</taxon>
        <taxon>Marasmiineae</taxon>
        <taxon>Omphalotaceae</taxon>
        <taxon>Rhodocollybia</taxon>
    </lineage>
</organism>
<gene>
    <name evidence="2" type="ORF">BDP27DRAFT_1428890</name>
</gene>
<protein>
    <submittedName>
        <fullName evidence="2">Uncharacterized protein</fullName>
    </submittedName>
</protein>
<evidence type="ECO:0000256" key="1">
    <source>
        <dbReference type="SAM" id="MobiDB-lite"/>
    </source>
</evidence>
<feature type="compositionally biased region" description="Basic and acidic residues" evidence="1">
    <location>
        <begin position="203"/>
        <end position="221"/>
    </location>
</feature>
<dbReference type="Proteomes" id="UP000772434">
    <property type="component" value="Unassembled WGS sequence"/>
</dbReference>
<sequence length="302" mass="32067">MATSVVLTWSTSQTAHDGMAQAPPTLQEFYPEFTFSTQSHKLQSSIGMDDVLGHLDERAYPLFDFGGIPDVGGTTDNLQWDPALMAEIEQLMSTSEIQQSDSTKLAGSSYSEFSQSGFATDFSPDLFPPSTSHFINDPGMTVAQTTLHLAGSATISTAHASGMSPTSASPTKQSIPVSSVPASGTMPSPPIHVRDFLSAGLDAENKADGHGNRKSKNEIRGMKKKAKKDPKGPKGKGTVKAGTSSRPSPQGDEERQASTRARRENSGNIYRALIDAKGIGSLGPSGVKKKKIQADPGIPEWM</sequence>
<name>A0A9P5PG59_9AGAR</name>
<keyword evidence="3" id="KW-1185">Reference proteome</keyword>
<dbReference type="AlphaFoldDB" id="A0A9P5PG59"/>
<feature type="compositionally biased region" description="Basic and acidic residues" evidence="1">
    <location>
        <begin position="252"/>
        <end position="265"/>
    </location>
</feature>
<evidence type="ECO:0000313" key="2">
    <source>
        <dbReference type="EMBL" id="KAF9061480.1"/>
    </source>
</evidence>
<evidence type="ECO:0000313" key="3">
    <source>
        <dbReference type="Proteomes" id="UP000772434"/>
    </source>
</evidence>
<feature type="region of interest" description="Disordered" evidence="1">
    <location>
        <begin position="158"/>
        <end position="302"/>
    </location>
</feature>